<accession>A0AAE1UPD5</accession>
<proteinExistence type="predicted"/>
<dbReference type="AlphaFoldDB" id="A0AAE1UPD5"/>
<name>A0AAE1UPD5_9EUCA</name>
<gene>
    <name evidence="2" type="ORF">Pmani_003398</name>
</gene>
<feature type="compositionally biased region" description="Polar residues" evidence="1">
    <location>
        <begin position="1"/>
        <end position="16"/>
    </location>
</feature>
<reference evidence="2" key="1">
    <citation type="submission" date="2023-11" db="EMBL/GenBank/DDBJ databases">
        <title>Genome assemblies of two species of porcelain crab, Petrolisthes cinctipes and Petrolisthes manimaculis (Anomura: Porcellanidae).</title>
        <authorList>
            <person name="Angst P."/>
        </authorList>
    </citation>
    <scope>NUCLEOTIDE SEQUENCE</scope>
    <source>
        <strain evidence="2">PB745_02</strain>
        <tissue evidence="2">Gill</tissue>
    </source>
</reference>
<feature type="region of interest" description="Disordered" evidence="1">
    <location>
        <begin position="1"/>
        <end position="22"/>
    </location>
</feature>
<protein>
    <submittedName>
        <fullName evidence="2">Uncharacterized protein</fullName>
    </submittedName>
</protein>
<organism evidence="2 3">
    <name type="scientific">Petrolisthes manimaculis</name>
    <dbReference type="NCBI Taxonomy" id="1843537"/>
    <lineage>
        <taxon>Eukaryota</taxon>
        <taxon>Metazoa</taxon>
        <taxon>Ecdysozoa</taxon>
        <taxon>Arthropoda</taxon>
        <taxon>Crustacea</taxon>
        <taxon>Multicrustacea</taxon>
        <taxon>Malacostraca</taxon>
        <taxon>Eumalacostraca</taxon>
        <taxon>Eucarida</taxon>
        <taxon>Decapoda</taxon>
        <taxon>Pleocyemata</taxon>
        <taxon>Anomura</taxon>
        <taxon>Galatheoidea</taxon>
        <taxon>Porcellanidae</taxon>
        <taxon>Petrolisthes</taxon>
    </lineage>
</organism>
<keyword evidence="3" id="KW-1185">Reference proteome</keyword>
<evidence type="ECO:0000256" key="1">
    <source>
        <dbReference type="SAM" id="MobiDB-lite"/>
    </source>
</evidence>
<sequence length="105" mass="11970">MLPTPTNQPTRYTTSCPVPEASPLPRLLKRHLEFKGPGKWGRAAQSLSVPRPCKTPRENQGLNGINECMFGVVRAAGHIDYKESSTRYERWDKEEDLTEELEDEE</sequence>
<comment type="caution">
    <text evidence="2">The sequence shown here is derived from an EMBL/GenBank/DDBJ whole genome shotgun (WGS) entry which is preliminary data.</text>
</comment>
<dbReference type="EMBL" id="JAWZYT010000250">
    <property type="protein sequence ID" value="KAK4326045.1"/>
    <property type="molecule type" value="Genomic_DNA"/>
</dbReference>
<evidence type="ECO:0000313" key="3">
    <source>
        <dbReference type="Proteomes" id="UP001292094"/>
    </source>
</evidence>
<feature type="region of interest" description="Disordered" evidence="1">
    <location>
        <begin position="38"/>
        <end position="60"/>
    </location>
</feature>
<dbReference type="Proteomes" id="UP001292094">
    <property type="component" value="Unassembled WGS sequence"/>
</dbReference>
<evidence type="ECO:0000313" key="2">
    <source>
        <dbReference type="EMBL" id="KAK4326045.1"/>
    </source>
</evidence>